<evidence type="ECO:0000256" key="1">
    <source>
        <dbReference type="SAM" id="MobiDB-lite"/>
    </source>
</evidence>
<sequence>MQTTFNAKTIPSQEPVKQHARAPPPAICLSPPTPSDTEFLMPKPLQPRNRHLFPKSRPTRDSERHRLSPSPPSTSPRDGDPNGIDTGHEVLFNNKPPPTTADLRTLHSVRRNRVASYAAKLNPAIFLDPSTKRDSHHTHFSFRTRPPSMSANSDWISPSERVIGPPPSLPPPDLPLTQQQELDTAHEVIKRIFLREVVKVNNLASRERAKILADKGLREEQRQDKIRDVEDWATKGFLQAKKRVGYTFVDDATALRIALGERTPPHQGSKKSTRPDHSAPSNPTTAAKAQRPVPVALAAPSIDPQTVTQEVHPQQPQQPQKQPSQQPQSQQNPQQPRHTQSPPRRLRKFFVSTLRYAFTVPNDAQLKSRSFTFPPPNNIPPGFHRDGRPMSPAPRSPPRKRGLSTLPPRRNSADSSISATTTISVHRALNPEIFPGFAPRPSERCHGATWTVDVGAEEDGRLGGFSTTAYKATVTAAGRGKKRGEMRRMSVVGETANEVSEVGTVWPVLGSDDYGEVFRDGLARMSRVDWGRWVAP</sequence>
<protein>
    <submittedName>
        <fullName evidence="2">Uncharacterized protein</fullName>
    </submittedName>
</protein>
<accession>A0A6A6UWB3</accession>
<feature type="region of interest" description="Disordered" evidence="1">
    <location>
        <begin position="367"/>
        <end position="417"/>
    </location>
</feature>
<name>A0A6A6UWB3_9PLEO</name>
<reference evidence="2" key="1">
    <citation type="journal article" date="2020" name="Stud. Mycol.">
        <title>101 Dothideomycetes genomes: a test case for predicting lifestyles and emergence of pathogens.</title>
        <authorList>
            <person name="Haridas S."/>
            <person name="Albert R."/>
            <person name="Binder M."/>
            <person name="Bloem J."/>
            <person name="Labutti K."/>
            <person name="Salamov A."/>
            <person name="Andreopoulos B."/>
            <person name="Baker S."/>
            <person name="Barry K."/>
            <person name="Bills G."/>
            <person name="Bluhm B."/>
            <person name="Cannon C."/>
            <person name="Castanera R."/>
            <person name="Culley D."/>
            <person name="Daum C."/>
            <person name="Ezra D."/>
            <person name="Gonzalez J."/>
            <person name="Henrissat B."/>
            <person name="Kuo A."/>
            <person name="Liang C."/>
            <person name="Lipzen A."/>
            <person name="Lutzoni F."/>
            <person name="Magnuson J."/>
            <person name="Mondo S."/>
            <person name="Nolan M."/>
            <person name="Ohm R."/>
            <person name="Pangilinan J."/>
            <person name="Park H.-J."/>
            <person name="Ramirez L."/>
            <person name="Alfaro M."/>
            <person name="Sun H."/>
            <person name="Tritt A."/>
            <person name="Yoshinaga Y."/>
            <person name="Zwiers L.-H."/>
            <person name="Turgeon B."/>
            <person name="Goodwin S."/>
            <person name="Spatafora J."/>
            <person name="Crous P."/>
            <person name="Grigoriev I."/>
        </authorList>
    </citation>
    <scope>NUCLEOTIDE SEQUENCE</scope>
    <source>
        <strain evidence="2">CBS 119925</strain>
    </source>
</reference>
<feature type="compositionally biased region" description="Pro residues" evidence="1">
    <location>
        <begin position="22"/>
        <end position="34"/>
    </location>
</feature>
<keyword evidence="3" id="KW-1185">Reference proteome</keyword>
<dbReference type="EMBL" id="MU006609">
    <property type="protein sequence ID" value="KAF2742435.1"/>
    <property type="molecule type" value="Genomic_DNA"/>
</dbReference>
<proteinExistence type="predicted"/>
<feature type="region of interest" description="Disordered" evidence="1">
    <location>
        <begin position="259"/>
        <end position="292"/>
    </location>
</feature>
<dbReference type="Proteomes" id="UP000799440">
    <property type="component" value="Unassembled WGS sequence"/>
</dbReference>
<feature type="compositionally biased region" description="Polar residues" evidence="1">
    <location>
        <begin position="1"/>
        <end position="12"/>
    </location>
</feature>
<organism evidence="2 3">
    <name type="scientific">Sporormia fimetaria CBS 119925</name>
    <dbReference type="NCBI Taxonomy" id="1340428"/>
    <lineage>
        <taxon>Eukaryota</taxon>
        <taxon>Fungi</taxon>
        <taxon>Dikarya</taxon>
        <taxon>Ascomycota</taxon>
        <taxon>Pezizomycotina</taxon>
        <taxon>Dothideomycetes</taxon>
        <taxon>Pleosporomycetidae</taxon>
        <taxon>Pleosporales</taxon>
        <taxon>Sporormiaceae</taxon>
        <taxon>Sporormia</taxon>
    </lineage>
</organism>
<feature type="compositionally biased region" description="Low complexity" evidence="1">
    <location>
        <begin position="313"/>
        <end position="336"/>
    </location>
</feature>
<dbReference type="AlphaFoldDB" id="A0A6A6UWB3"/>
<feature type="region of interest" description="Disordered" evidence="1">
    <location>
        <begin position="304"/>
        <end position="344"/>
    </location>
</feature>
<feature type="region of interest" description="Disordered" evidence="1">
    <location>
        <begin position="1"/>
        <end position="101"/>
    </location>
</feature>
<evidence type="ECO:0000313" key="3">
    <source>
        <dbReference type="Proteomes" id="UP000799440"/>
    </source>
</evidence>
<evidence type="ECO:0000313" key="2">
    <source>
        <dbReference type="EMBL" id="KAF2742435.1"/>
    </source>
</evidence>
<feature type="region of interest" description="Disordered" evidence="1">
    <location>
        <begin position="131"/>
        <end position="154"/>
    </location>
</feature>
<gene>
    <name evidence="2" type="ORF">M011DRAFT_490633</name>
</gene>